<feature type="region of interest" description="Disordered" evidence="1">
    <location>
        <begin position="400"/>
        <end position="419"/>
    </location>
</feature>
<dbReference type="InterPro" id="IPR046341">
    <property type="entry name" value="SET_dom_sf"/>
</dbReference>
<dbReference type="CDD" id="cd20071">
    <property type="entry name" value="SET_SMYD"/>
    <property type="match status" value="1"/>
</dbReference>
<reference evidence="3" key="2">
    <citation type="journal article" name="Front. Microbiol.">
        <title>Degradative Capacity of Two Strains of Rhodonia placenta: From Phenotype to Genotype.</title>
        <authorList>
            <person name="Kolle M."/>
            <person name="Horta M.A.C."/>
            <person name="Nowrousian M."/>
            <person name="Ohm R.A."/>
            <person name="Benz J.P."/>
            <person name="Pilgard A."/>
        </authorList>
    </citation>
    <scope>NUCLEOTIDE SEQUENCE</scope>
    <source>
        <strain evidence="3">FPRL280</strain>
    </source>
</reference>
<dbReference type="SUPFAM" id="SSF82199">
    <property type="entry name" value="SET domain"/>
    <property type="match status" value="1"/>
</dbReference>
<dbReference type="Gene3D" id="2.170.270.10">
    <property type="entry name" value="SET domain"/>
    <property type="match status" value="1"/>
</dbReference>
<name>A0A8H7U1A9_9APHY</name>
<evidence type="ECO:0000313" key="4">
    <source>
        <dbReference type="Proteomes" id="UP000639403"/>
    </source>
</evidence>
<feature type="compositionally biased region" description="Basic residues" evidence="1">
    <location>
        <begin position="402"/>
        <end position="417"/>
    </location>
</feature>
<dbReference type="SMART" id="SM00317">
    <property type="entry name" value="SET"/>
    <property type="match status" value="1"/>
</dbReference>
<evidence type="ECO:0000259" key="2">
    <source>
        <dbReference type="PROSITE" id="PS50280"/>
    </source>
</evidence>
<dbReference type="Gene3D" id="1.25.40.10">
    <property type="entry name" value="Tetratricopeptide repeat domain"/>
    <property type="match status" value="1"/>
</dbReference>
<dbReference type="Pfam" id="PF00856">
    <property type="entry name" value="SET"/>
    <property type="match status" value="1"/>
</dbReference>
<dbReference type="Proteomes" id="UP000639403">
    <property type="component" value="Unassembled WGS sequence"/>
</dbReference>
<dbReference type="InterPro" id="IPR011990">
    <property type="entry name" value="TPR-like_helical_dom_sf"/>
</dbReference>
<accession>A0A8H7U1A9</accession>
<dbReference type="InterPro" id="IPR053185">
    <property type="entry name" value="SET_domain_protein"/>
</dbReference>
<dbReference type="PANTHER" id="PTHR47332:SF4">
    <property type="entry name" value="SET DOMAIN-CONTAINING PROTEIN 5"/>
    <property type="match status" value="1"/>
</dbReference>
<dbReference type="PROSITE" id="PS50280">
    <property type="entry name" value="SET"/>
    <property type="match status" value="1"/>
</dbReference>
<sequence>MTSDPITWDAYRLDKSAVEGEMTREQSRLLYRWVIGTYSPKHKPANKELLNPLLYIMEKDVELLMEADALLSWQGLRHVPQLSSNLILLALETEVLLHPQICKSSSAHANELDSLHDYAYRAIMMRTKAREKSIFDAPHEGSPASGSPEPAPAGWRFPKDTFPDAPQIIIEITDTEWSPTEANADSSMEVPEPESPHEPTNMTPPQRRHSLPNVTGKDHLARLHLFPSRSCSDVSMYEPELPKNWECMSVEGLSEDEPTPLSRASAPDVAIVPNGRAAPVDNIFKDYDESSNWNSPVNIEAPHEACAGESTCKVEEIHEDAVFDRSSRMAGNGITELAKEQEQEGEEINETLIEGVEATSSSAIPVGKGKKAYDNLTAEDILRRAMDSQGPPIEAIVSRQVSSRKQKVRTAKGKARTRTSTVPMPVISEDQATAEALEHDAADADDDVPTVLIQNQSATAVEGAVAEASSEVSANIRNMLLVVSTENKIVDEAKAEFSDALEEARVDIYDEAPALFTEESSIDIIEDQLQYPLDDDVPDEPAPILSGDADDRTARDEGDPDLSGDQALDDHAQSASGSRKKSSSKKKKKKKKAKAKAKSPQEAELARRTGRSKDVSAANTSNHEYEVPSACGNGTSPAEPLPEIPEVNANILRNLAQPDRGYNPHANSTPAQLLHLATTAVTCGHDGQKTIEVFPEPCRLVCWDRYAQMQLSFLHVEGQEDGEDTVIIDRFFSGVVLASYLTPIYKQILPGSPEVRPFCIRTTTDRGLGMFATRSIKPGELLVSERPIVVAHLGLFKSDVNKHGDVEFLQAALDSLSGRQREAFMGLEETSVEELRSDPLSARLNVNGFSAGFEHFPELRGTGAMYIACFKTLSRANHDCTPNAHFHFSKNTCCGRLVAMHDIEEGEEITVRYVDSLALREERQSLLRGRYNFVCTCRTCSLPRHESLKSDTRRKVLTSLLNRMSTAQGPPRRISLEHLEDCARWAREERVTDQYANVLYEGSKCVTAYYGPEKGFEWLKRAREAWFHVSGNDSQQVIEIDVTGRKIAQSLTTRGIQAVWPWS</sequence>
<protein>
    <recommendedName>
        <fullName evidence="2">SET domain-containing protein</fullName>
    </recommendedName>
</protein>
<dbReference type="AlphaFoldDB" id="A0A8H7U1A9"/>
<feature type="region of interest" description="Disordered" evidence="1">
    <location>
        <begin position="532"/>
        <end position="643"/>
    </location>
</feature>
<organism evidence="3 4">
    <name type="scientific">Rhodonia placenta</name>
    <dbReference type="NCBI Taxonomy" id="104341"/>
    <lineage>
        <taxon>Eukaryota</taxon>
        <taxon>Fungi</taxon>
        <taxon>Dikarya</taxon>
        <taxon>Basidiomycota</taxon>
        <taxon>Agaricomycotina</taxon>
        <taxon>Agaricomycetes</taxon>
        <taxon>Polyporales</taxon>
        <taxon>Adustoporiaceae</taxon>
        <taxon>Rhodonia</taxon>
    </lineage>
</organism>
<evidence type="ECO:0000256" key="1">
    <source>
        <dbReference type="SAM" id="MobiDB-lite"/>
    </source>
</evidence>
<feature type="compositionally biased region" description="Basic and acidic residues" evidence="1">
    <location>
        <begin position="599"/>
        <end position="614"/>
    </location>
</feature>
<feature type="domain" description="SET" evidence="2">
    <location>
        <begin position="756"/>
        <end position="914"/>
    </location>
</feature>
<reference evidence="3" key="1">
    <citation type="submission" date="2020-11" db="EMBL/GenBank/DDBJ databases">
        <authorList>
            <person name="Koelle M."/>
            <person name="Horta M.A.C."/>
            <person name="Nowrousian M."/>
            <person name="Ohm R.A."/>
            <person name="Benz P."/>
            <person name="Pilgard A."/>
        </authorList>
    </citation>
    <scope>NUCLEOTIDE SEQUENCE</scope>
    <source>
        <strain evidence="3">FPRL280</strain>
    </source>
</reference>
<dbReference type="InterPro" id="IPR001214">
    <property type="entry name" value="SET_dom"/>
</dbReference>
<feature type="region of interest" description="Disordered" evidence="1">
    <location>
        <begin position="178"/>
        <end position="209"/>
    </location>
</feature>
<dbReference type="PANTHER" id="PTHR47332">
    <property type="entry name" value="SET DOMAIN-CONTAINING PROTEIN 5"/>
    <property type="match status" value="1"/>
</dbReference>
<proteinExistence type="predicted"/>
<feature type="compositionally biased region" description="Basic residues" evidence="1">
    <location>
        <begin position="578"/>
        <end position="597"/>
    </location>
</feature>
<evidence type="ECO:0000313" key="3">
    <source>
        <dbReference type="EMBL" id="KAF9813059.1"/>
    </source>
</evidence>
<gene>
    <name evidence="3" type="ORF">IEO21_05795</name>
</gene>
<comment type="caution">
    <text evidence="3">The sequence shown here is derived from an EMBL/GenBank/DDBJ whole genome shotgun (WGS) entry which is preliminary data.</text>
</comment>
<dbReference type="EMBL" id="JADOXO010000113">
    <property type="protein sequence ID" value="KAF9813059.1"/>
    <property type="molecule type" value="Genomic_DNA"/>
</dbReference>